<feature type="non-terminal residue" evidence="2">
    <location>
        <position position="1"/>
    </location>
</feature>
<feature type="region of interest" description="Disordered" evidence="1">
    <location>
        <begin position="1"/>
        <end position="26"/>
    </location>
</feature>
<keyword evidence="3" id="KW-1185">Reference proteome</keyword>
<protein>
    <submittedName>
        <fullName evidence="2">41545_t:CDS:1</fullName>
    </submittedName>
</protein>
<comment type="caution">
    <text evidence="2">The sequence shown here is derived from an EMBL/GenBank/DDBJ whole genome shotgun (WGS) entry which is preliminary data.</text>
</comment>
<accession>A0ABN7VRW1</accession>
<proteinExistence type="predicted"/>
<gene>
    <name evidence="2" type="ORF">GMARGA_LOCUS21930</name>
</gene>
<evidence type="ECO:0000256" key="1">
    <source>
        <dbReference type="SAM" id="MobiDB-lite"/>
    </source>
</evidence>
<dbReference type="EMBL" id="CAJVQB010020708">
    <property type="protein sequence ID" value="CAG8795165.1"/>
    <property type="molecule type" value="Genomic_DNA"/>
</dbReference>
<dbReference type="Proteomes" id="UP000789901">
    <property type="component" value="Unassembled WGS sequence"/>
</dbReference>
<reference evidence="2 3" key="1">
    <citation type="submission" date="2021-06" db="EMBL/GenBank/DDBJ databases">
        <authorList>
            <person name="Kallberg Y."/>
            <person name="Tangrot J."/>
            <person name="Rosling A."/>
        </authorList>
    </citation>
    <scope>NUCLEOTIDE SEQUENCE [LARGE SCALE GENOMIC DNA]</scope>
    <source>
        <strain evidence="2 3">120-4 pot B 10/14</strain>
    </source>
</reference>
<feature type="compositionally biased region" description="Basic residues" evidence="1">
    <location>
        <begin position="1"/>
        <end position="24"/>
    </location>
</feature>
<organism evidence="2 3">
    <name type="scientific">Gigaspora margarita</name>
    <dbReference type="NCBI Taxonomy" id="4874"/>
    <lineage>
        <taxon>Eukaryota</taxon>
        <taxon>Fungi</taxon>
        <taxon>Fungi incertae sedis</taxon>
        <taxon>Mucoromycota</taxon>
        <taxon>Glomeromycotina</taxon>
        <taxon>Glomeromycetes</taxon>
        <taxon>Diversisporales</taxon>
        <taxon>Gigasporaceae</taxon>
        <taxon>Gigaspora</taxon>
    </lineage>
</organism>
<name>A0ABN7VRW1_GIGMA</name>
<sequence>QLKQKKVKLAHSARNKARATKNKTRPQAQEWVLEALSPKALLPEALPQEPMIVTSSQEDIDGANLVISHLFAASAANFKEKTCPATYIDNNTDMIDEGIPIDRLDSNEIISETIKFVNDIIREEQLSDAEKAHYIAVLYFLQLLIEGKKKLKHQKQLPRLLVVDHGLLNVLESELIQNFREKFPSKSLLNDELVSLQVATYLCSQKFKVNQIVVKNYVENQVLPQLNGAMKRISIRTIH</sequence>
<evidence type="ECO:0000313" key="3">
    <source>
        <dbReference type="Proteomes" id="UP000789901"/>
    </source>
</evidence>
<evidence type="ECO:0000313" key="2">
    <source>
        <dbReference type="EMBL" id="CAG8795165.1"/>
    </source>
</evidence>